<evidence type="ECO:0000259" key="1">
    <source>
        <dbReference type="Pfam" id="PF02525"/>
    </source>
</evidence>
<dbReference type="PANTHER" id="PTHR43741:SF4">
    <property type="entry name" value="FMN-DEPENDENT NADH:QUINONE OXIDOREDUCTASE"/>
    <property type="match status" value="1"/>
</dbReference>
<name>A0ABV0KSV4_9CYAN</name>
<dbReference type="InterPro" id="IPR003680">
    <property type="entry name" value="Flavodoxin_fold"/>
</dbReference>
<proteinExistence type="predicted"/>
<organism evidence="2 3">
    <name type="scientific">Stenomitos frigidus AS-A4</name>
    <dbReference type="NCBI Taxonomy" id="2933935"/>
    <lineage>
        <taxon>Bacteria</taxon>
        <taxon>Bacillati</taxon>
        <taxon>Cyanobacteriota</taxon>
        <taxon>Cyanophyceae</taxon>
        <taxon>Leptolyngbyales</taxon>
        <taxon>Leptolyngbyaceae</taxon>
        <taxon>Stenomitos</taxon>
    </lineage>
</organism>
<dbReference type="RefSeq" id="WP_199305322.1">
    <property type="nucleotide sequence ID" value="NZ_JAMPLM010000032.1"/>
</dbReference>
<gene>
    <name evidence="2" type="ORF">NDI38_23240</name>
</gene>
<keyword evidence="3" id="KW-1185">Reference proteome</keyword>
<dbReference type="Proteomes" id="UP001476950">
    <property type="component" value="Unassembled WGS sequence"/>
</dbReference>
<evidence type="ECO:0000313" key="2">
    <source>
        <dbReference type="EMBL" id="MEP1061349.1"/>
    </source>
</evidence>
<dbReference type="PANTHER" id="PTHR43741">
    <property type="entry name" value="FMN-DEPENDENT NADH-AZOREDUCTASE 1"/>
    <property type="match status" value="1"/>
</dbReference>
<dbReference type="Pfam" id="PF02525">
    <property type="entry name" value="Flavodoxin_2"/>
    <property type="match status" value="1"/>
</dbReference>
<accession>A0ABV0KSV4</accession>
<dbReference type="InterPro" id="IPR050104">
    <property type="entry name" value="FMN-dep_NADH:Q_OxRdtase_AzoR1"/>
</dbReference>
<dbReference type="EMBL" id="JAMPLM010000032">
    <property type="protein sequence ID" value="MEP1061349.1"/>
    <property type="molecule type" value="Genomic_DNA"/>
</dbReference>
<protein>
    <submittedName>
        <fullName evidence="2">NAD(P)H-dependent oxidoreductase</fullName>
    </submittedName>
</protein>
<dbReference type="SUPFAM" id="SSF52218">
    <property type="entry name" value="Flavoproteins"/>
    <property type="match status" value="1"/>
</dbReference>
<reference evidence="2 3" key="1">
    <citation type="submission" date="2022-04" db="EMBL/GenBank/DDBJ databases">
        <title>Positive selection, recombination, and allopatry shape intraspecific diversity of widespread and dominant cyanobacteria.</title>
        <authorList>
            <person name="Wei J."/>
            <person name="Shu W."/>
            <person name="Hu C."/>
        </authorList>
    </citation>
    <scope>NUCLEOTIDE SEQUENCE [LARGE SCALE GENOMIC DNA]</scope>
    <source>
        <strain evidence="2 3">AS-A4</strain>
    </source>
</reference>
<sequence length="130" mass="14308">MNSCVDEFLAVDRYVFSAPMSNFSIPAGFKAYLNQIVRVGRTFSIAADGSYKSLVTGKKLLLITARGGSYPKDTPYYPYEMQEPYLRLIFGFPGITDVEVIHADHLLGGDEARQPAIAKAQSALKVLVAR</sequence>
<dbReference type="InterPro" id="IPR029039">
    <property type="entry name" value="Flavoprotein-like_sf"/>
</dbReference>
<evidence type="ECO:0000313" key="3">
    <source>
        <dbReference type="Proteomes" id="UP001476950"/>
    </source>
</evidence>
<feature type="domain" description="Flavodoxin-like fold" evidence="1">
    <location>
        <begin position="5"/>
        <end position="125"/>
    </location>
</feature>
<dbReference type="Gene3D" id="3.40.50.360">
    <property type="match status" value="1"/>
</dbReference>
<comment type="caution">
    <text evidence="2">The sequence shown here is derived from an EMBL/GenBank/DDBJ whole genome shotgun (WGS) entry which is preliminary data.</text>
</comment>